<organism evidence="2 3">
    <name type="scientific">Clostridium muellerianum</name>
    <dbReference type="NCBI Taxonomy" id="2716538"/>
    <lineage>
        <taxon>Bacteria</taxon>
        <taxon>Bacillati</taxon>
        <taxon>Bacillota</taxon>
        <taxon>Clostridia</taxon>
        <taxon>Eubacteriales</taxon>
        <taxon>Clostridiaceae</taxon>
        <taxon>Clostridium</taxon>
    </lineage>
</organism>
<keyword evidence="1" id="KW-0472">Membrane</keyword>
<dbReference type="RefSeq" id="WP_169298172.1">
    <property type="nucleotide sequence ID" value="NZ_JABBNI010000024.1"/>
</dbReference>
<proteinExistence type="predicted"/>
<protein>
    <submittedName>
        <fullName evidence="2">Uncharacterized protein</fullName>
    </submittedName>
</protein>
<feature type="transmembrane region" description="Helical" evidence="1">
    <location>
        <begin position="46"/>
        <end position="65"/>
    </location>
</feature>
<sequence length="67" mass="7780">MVSLNFLDEQAKDKDERIENLTEVISSPEKNYTLEKEKINEDNSDFSILYIIFSVIPMVILLILFGL</sequence>
<dbReference type="EMBL" id="JABBNI010000024">
    <property type="protein sequence ID" value="NMM63575.1"/>
    <property type="molecule type" value="Genomic_DNA"/>
</dbReference>
<evidence type="ECO:0000313" key="3">
    <source>
        <dbReference type="Proteomes" id="UP000537131"/>
    </source>
</evidence>
<keyword evidence="1" id="KW-0812">Transmembrane</keyword>
<keyword evidence="3" id="KW-1185">Reference proteome</keyword>
<reference evidence="2 3" key="1">
    <citation type="submission" date="2020-06" db="EMBL/GenBank/DDBJ databases">
        <title>Complete Genome Sequence of Clostridium muelleri sp. nov. P21T, an Acid-Alcohol Producing Acetogen Isolated from Old Hay.</title>
        <authorList>
            <person name="Duncan K.E."/>
            <person name="Tanner R.S."/>
        </authorList>
    </citation>
    <scope>NUCLEOTIDE SEQUENCE [LARGE SCALE GENOMIC DNA]</scope>
    <source>
        <strain evidence="2 3">P21</strain>
    </source>
</reference>
<evidence type="ECO:0000313" key="2">
    <source>
        <dbReference type="EMBL" id="NMM63575.1"/>
    </source>
</evidence>
<comment type="caution">
    <text evidence="2">The sequence shown here is derived from an EMBL/GenBank/DDBJ whole genome shotgun (WGS) entry which is preliminary data.</text>
</comment>
<dbReference type="Proteomes" id="UP000537131">
    <property type="component" value="Unassembled WGS sequence"/>
</dbReference>
<accession>A0A7Y0EHH9</accession>
<gene>
    <name evidence="2" type="ORF">HBE96_12995</name>
</gene>
<name>A0A7Y0EHH9_9CLOT</name>
<dbReference type="AlphaFoldDB" id="A0A7Y0EHH9"/>
<keyword evidence="1" id="KW-1133">Transmembrane helix</keyword>
<evidence type="ECO:0000256" key="1">
    <source>
        <dbReference type="SAM" id="Phobius"/>
    </source>
</evidence>